<sequence>MIVLLVDEDGWLQAALVATHGGAAAQATAVHRLCRMSAESHADCVDRRDDVRNGARNGRGKRTAVERCNAQQSRICECGKIAFHRLLQGKLSVEPNACDDRKGIDLDAMIVGIWPLSDDLVSRLAVDENIPLDRNTWRCRPPLEWRTTLSRVPTLSRTASLGGMYSKPAARGEAR</sequence>
<reference evidence="1 2" key="1">
    <citation type="submission" date="2018-03" db="EMBL/GenBank/DDBJ databases">
        <title>The draft genome of Mesorhizobium soli JCM 19897.</title>
        <authorList>
            <person name="Li L."/>
            <person name="Liu L."/>
            <person name="Liang L."/>
            <person name="Wang T."/>
            <person name="Zhang X."/>
        </authorList>
    </citation>
    <scope>NUCLEOTIDE SEQUENCE [LARGE SCALE GENOMIC DNA]</scope>
    <source>
        <strain evidence="1 2">JCM 19897</strain>
    </source>
</reference>
<accession>A0A2P7RPU9</accession>
<keyword evidence="2" id="KW-1185">Reference proteome</keyword>
<proteinExistence type="predicted"/>
<name>A0A2P7RPU9_9HYPH</name>
<evidence type="ECO:0000313" key="1">
    <source>
        <dbReference type="EMBL" id="PSJ52205.1"/>
    </source>
</evidence>
<comment type="caution">
    <text evidence="1">The sequence shown here is derived from an EMBL/GenBank/DDBJ whole genome shotgun (WGS) entry which is preliminary data.</text>
</comment>
<dbReference type="EMBL" id="PXYL01000034">
    <property type="protein sequence ID" value="PSJ52205.1"/>
    <property type="molecule type" value="Genomic_DNA"/>
</dbReference>
<protein>
    <submittedName>
        <fullName evidence="1">Uncharacterized protein</fullName>
    </submittedName>
</protein>
<gene>
    <name evidence="1" type="ORF">C7I85_28885</name>
</gene>
<evidence type="ECO:0000313" key="2">
    <source>
        <dbReference type="Proteomes" id="UP000240653"/>
    </source>
</evidence>
<dbReference type="AlphaFoldDB" id="A0A2P7RPU9"/>
<organism evidence="1 2">
    <name type="scientific">Pseudaminobacter soli</name>
    <name type="common">ex Li et al. 2025</name>
    <dbReference type="NCBI Taxonomy" id="1295366"/>
    <lineage>
        <taxon>Bacteria</taxon>
        <taxon>Pseudomonadati</taxon>
        <taxon>Pseudomonadota</taxon>
        <taxon>Alphaproteobacteria</taxon>
        <taxon>Hyphomicrobiales</taxon>
        <taxon>Phyllobacteriaceae</taxon>
        <taxon>Pseudaminobacter</taxon>
    </lineage>
</organism>
<dbReference type="Proteomes" id="UP000240653">
    <property type="component" value="Unassembled WGS sequence"/>
</dbReference>